<feature type="region of interest" description="Disordered" evidence="1">
    <location>
        <begin position="332"/>
        <end position="359"/>
    </location>
</feature>
<accession>A0A9Q2ZNT5</accession>
<protein>
    <submittedName>
        <fullName evidence="2">Uncharacterized protein</fullName>
    </submittedName>
</protein>
<dbReference type="Proteomes" id="UP000709437">
    <property type="component" value="Unassembled WGS sequence"/>
</dbReference>
<reference evidence="2" key="1">
    <citation type="submission" date="2021-05" db="EMBL/GenBank/DDBJ databases">
        <title>Whole genome sequence of Curtobacterium flaccumfaciens pv. flaccumfaciens strain CFBP 3417.</title>
        <authorList>
            <person name="Osdaghi E."/>
            <person name="Taghouti G."/>
            <person name="Portier P."/>
            <person name="Fazliarab A."/>
            <person name="Taghavi S.M."/>
            <person name="Briand M."/>
            <person name="Le-Saux M."/>
            <person name="Jacques M.-A."/>
        </authorList>
    </citation>
    <scope>NUCLEOTIDE SEQUENCE</scope>
    <source>
        <strain evidence="2">CFBP 3417</strain>
    </source>
</reference>
<organism evidence="2 3">
    <name type="scientific">Curtobacterium flaccumfaciens pv. flaccumfaciens</name>
    <dbReference type="NCBI Taxonomy" id="138532"/>
    <lineage>
        <taxon>Bacteria</taxon>
        <taxon>Bacillati</taxon>
        <taxon>Actinomycetota</taxon>
        <taxon>Actinomycetes</taxon>
        <taxon>Micrococcales</taxon>
        <taxon>Microbacteriaceae</taxon>
        <taxon>Curtobacterium</taxon>
    </lineage>
</organism>
<dbReference type="AlphaFoldDB" id="A0A9Q2ZNT5"/>
<name>A0A9Q2ZNT5_9MICO</name>
<evidence type="ECO:0000256" key="1">
    <source>
        <dbReference type="SAM" id="MobiDB-lite"/>
    </source>
</evidence>
<gene>
    <name evidence="2" type="ORF">KK103_02300</name>
</gene>
<dbReference type="EMBL" id="JAHEWX010000002">
    <property type="protein sequence ID" value="MBT1540577.1"/>
    <property type="molecule type" value="Genomic_DNA"/>
</dbReference>
<evidence type="ECO:0000313" key="2">
    <source>
        <dbReference type="EMBL" id="MBT1540577.1"/>
    </source>
</evidence>
<evidence type="ECO:0000313" key="3">
    <source>
        <dbReference type="Proteomes" id="UP000709437"/>
    </source>
</evidence>
<sequence length="359" mass="39122">MIDASDLLAHPRGRRFCLELVSGVQDSDDPAAVQLGHLLFWADYHLGVERGDDRTLFGIGAAIEPEPAPDLAAVASALAAVPLPSVGEDDVVVALESTADSALWWQQPDALDALLARTELQAAFRRLARWAVDSPVVRRLFDPQGGAWTVEFDQDEQPRRPGVAEALAEWSRELRREDAEGNPGVTSGVWWTTPPWPLTQHTRAPFPSAGPLALWAVEDSFGQERAVVSAVPADVAARVCTVDGPDDWAALCRRWPLDVTRTTRRNDWALATGRQGDWVLPDWSAVATEFDVVHLTVAGWFRTSGLAVRVDDDRASVVAGWTPDSAYRLTDQGAGDDAVTGDPETWSRPGNAGVWRRLS</sequence>
<dbReference type="RefSeq" id="WP_194590888.1">
    <property type="nucleotide sequence ID" value="NZ_JAHEWX010000002.1"/>
</dbReference>
<proteinExistence type="predicted"/>
<comment type="caution">
    <text evidence="2">The sequence shown here is derived from an EMBL/GenBank/DDBJ whole genome shotgun (WGS) entry which is preliminary data.</text>
</comment>